<dbReference type="EMBL" id="BK015962">
    <property type="protein sequence ID" value="DAF87441.1"/>
    <property type="molecule type" value="Genomic_DNA"/>
</dbReference>
<proteinExistence type="predicted"/>
<organism evidence="1">
    <name type="scientific">Siphoviridae sp. ctnPP24</name>
    <dbReference type="NCBI Taxonomy" id="2825662"/>
    <lineage>
        <taxon>Viruses</taxon>
        <taxon>Duplodnaviria</taxon>
        <taxon>Heunggongvirae</taxon>
        <taxon>Uroviricota</taxon>
        <taxon>Caudoviricetes</taxon>
    </lineage>
</organism>
<sequence>MDKKLKVGQPGHYEYIGGGFFSGYRYVPAVQGTWEPVTISEKRYIFEKRKKAKKFCLDNNYPFEYIHERKC</sequence>
<evidence type="ECO:0000313" key="1">
    <source>
        <dbReference type="EMBL" id="DAF87441.1"/>
    </source>
</evidence>
<accession>A0A8S5TZ12</accession>
<name>A0A8S5TZ12_9CAUD</name>
<reference evidence="1" key="1">
    <citation type="journal article" date="2021" name="Proc. Natl. Acad. Sci. U.S.A.">
        <title>A Catalog of Tens of Thousands of Viruses from Human Metagenomes Reveals Hidden Associations with Chronic Diseases.</title>
        <authorList>
            <person name="Tisza M.J."/>
            <person name="Buck C.B."/>
        </authorList>
    </citation>
    <scope>NUCLEOTIDE SEQUENCE</scope>
    <source>
        <strain evidence="1">CtnPP24</strain>
    </source>
</reference>
<protein>
    <submittedName>
        <fullName evidence="1">Uncharacterized protein</fullName>
    </submittedName>
</protein>